<dbReference type="EMBL" id="CM042019">
    <property type="protein sequence ID" value="KAI3824315.1"/>
    <property type="molecule type" value="Genomic_DNA"/>
</dbReference>
<dbReference type="Proteomes" id="UP001056120">
    <property type="component" value="Linkage Group LG02"/>
</dbReference>
<name>A0ACB9JWG5_9ASTR</name>
<evidence type="ECO:0000313" key="1">
    <source>
        <dbReference type="EMBL" id="KAI3824315.1"/>
    </source>
</evidence>
<gene>
    <name evidence="1" type="ORF">L1987_05770</name>
</gene>
<sequence>MEVLADGRCCSARAKISNISSHSAGSSLSMIWPPAAVLNIYCFSKGPSERNGSAPKASGPRRWIVLFQKLGLQVLPCGDRTVGEGVKPSKSTTREREWKETQVDYVLRYTSDIEGITYTHEAGQMSSLGIRDSREGDGISRPEGPITGSMVYGTSRWWVSVTHVRKRNWASRTYLVFAQLFQTLPEVAVRL</sequence>
<protein>
    <submittedName>
        <fullName evidence="1">Uncharacterized protein</fullName>
    </submittedName>
</protein>
<reference evidence="2" key="1">
    <citation type="journal article" date="2022" name="Mol. Ecol. Resour.">
        <title>The genomes of chicory, endive, great burdock and yacon provide insights into Asteraceae palaeo-polyploidization history and plant inulin production.</title>
        <authorList>
            <person name="Fan W."/>
            <person name="Wang S."/>
            <person name="Wang H."/>
            <person name="Wang A."/>
            <person name="Jiang F."/>
            <person name="Liu H."/>
            <person name="Zhao H."/>
            <person name="Xu D."/>
            <person name="Zhang Y."/>
        </authorList>
    </citation>
    <scope>NUCLEOTIDE SEQUENCE [LARGE SCALE GENOMIC DNA]</scope>
    <source>
        <strain evidence="2">cv. Yunnan</strain>
    </source>
</reference>
<evidence type="ECO:0000313" key="2">
    <source>
        <dbReference type="Proteomes" id="UP001056120"/>
    </source>
</evidence>
<keyword evidence="2" id="KW-1185">Reference proteome</keyword>
<organism evidence="1 2">
    <name type="scientific">Smallanthus sonchifolius</name>
    <dbReference type="NCBI Taxonomy" id="185202"/>
    <lineage>
        <taxon>Eukaryota</taxon>
        <taxon>Viridiplantae</taxon>
        <taxon>Streptophyta</taxon>
        <taxon>Embryophyta</taxon>
        <taxon>Tracheophyta</taxon>
        <taxon>Spermatophyta</taxon>
        <taxon>Magnoliopsida</taxon>
        <taxon>eudicotyledons</taxon>
        <taxon>Gunneridae</taxon>
        <taxon>Pentapetalae</taxon>
        <taxon>asterids</taxon>
        <taxon>campanulids</taxon>
        <taxon>Asterales</taxon>
        <taxon>Asteraceae</taxon>
        <taxon>Asteroideae</taxon>
        <taxon>Heliantheae alliance</taxon>
        <taxon>Millerieae</taxon>
        <taxon>Smallanthus</taxon>
    </lineage>
</organism>
<accession>A0ACB9JWG5</accession>
<reference evidence="1 2" key="2">
    <citation type="journal article" date="2022" name="Mol. Ecol. Resour.">
        <title>The genomes of chicory, endive, great burdock and yacon provide insights into Asteraceae paleo-polyploidization history and plant inulin production.</title>
        <authorList>
            <person name="Fan W."/>
            <person name="Wang S."/>
            <person name="Wang H."/>
            <person name="Wang A."/>
            <person name="Jiang F."/>
            <person name="Liu H."/>
            <person name="Zhao H."/>
            <person name="Xu D."/>
            <person name="Zhang Y."/>
        </authorList>
    </citation>
    <scope>NUCLEOTIDE SEQUENCE [LARGE SCALE GENOMIC DNA]</scope>
    <source>
        <strain evidence="2">cv. Yunnan</strain>
        <tissue evidence="1">Leaves</tissue>
    </source>
</reference>
<proteinExistence type="predicted"/>
<comment type="caution">
    <text evidence="1">The sequence shown here is derived from an EMBL/GenBank/DDBJ whole genome shotgun (WGS) entry which is preliminary data.</text>
</comment>